<dbReference type="GO" id="GO:0005886">
    <property type="term" value="C:plasma membrane"/>
    <property type="evidence" value="ECO:0007669"/>
    <property type="project" value="TreeGrafter"/>
</dbReference>
<keyword evidence="16" id="KW-1185">Reference proteome</keyword>
<feature type="region of interest" description="Disordered" evidence="12">
    <location>
        <begin position="1567"/>
        <end position="1623"/>
    </location>
</feature>
<dbReference type="Pfam" id="PF02364">
    <property type="entry name" value="Glucan_synthase"/>
    <property type="match status" value="1"/>
</dbReference>
<feature type="transmembrane region" description="Helical" evidence="13">
    <location>
        <begin position="494"/>
        <end position="515"/>
    </location>
</feature>
<accession>A0AAI9SYK3</accession>
<dbReference type="Pfam" id="PF23605">
    <property type="entry name" value="FKS1_dom2"/>
    <property type="match status" value="1"/>
</dbReference>
<feature type="transmembrane region" description="Helical" evidence="13">
    <location>
        <begin position="1124"/>
        <end position="1145"/>
    </location>
</feature>
<dbReference type="Pfam" id="PF14288">
    <property type="entry name" value="FKS1_dom1"/>
    <property type="match status" value="1"/>
</dbReference>
<dbReference type="EMBL" id="JAHUZD010000038">
    <property type="protein sequence ID" value="KAI3405367.2"/>
    <property type="molecule type" value="Genomic_DNA"/>
</dbReference>
<feature type="region of interest" description="Disordered" evidence="12">
    <location>
        <begin position="1637"/>
        <end position="1686"/>
    </location>
</feature>
<feature type="transmembrane region" description="Helical" evidence="13">
    <location>
        <begin position="442"/>
        <end position="465"/>
    </location>
</feature>
<name>A0AAI9SYK3_9ASCO</name>
<feature type="transmembrane region" description="Helical" evidence="13">
    <location>
        <begin position="1502"/>
        <end position="1523"/>
    </location>
</feature>
<protein>
    <recommendedName>
        <fullName evidence="3">1,3-beta-glucan synthase</fullName>
        <ecNumber evidence="3">2.4.1.34</ecNumber>
    </recommendedName>
    <alternativeName>
        <fullName evidence="9">1,3-beta-D-glucan-UDP glucosyltransferase</fullName>
    </alternativeName>
</protein>
<feature type="transmembrane region" description="Helical" evidence="13">
    <location>
        <begin position="332"/>
        <end position="360"/>
    </location>
</feature>
<feature type="transmembrane region" description="Helical" evidence="13">
    <location>
        <begin position="527"/>
        <end position="547"/>
    </location>
</feature>
<dbReference type="GO" id="GO:0006075">
    <property type="term" value="P:(1-&gt;3)-beta-D-glucan biosynthetic process"/>
    <property type="evidence" value="ECO:0007669"/>
    <property type="project" value="InterPro"/>
</dbReference>
<evidence type="ECO:0000256" key="5">
    <source>
        <dbReference type="ARBA" id="ARBA00022679"/>
    </source>
</evidence>
<evidence type="ECO:0000256" key="2">
    <source>
        <dbReference type="ARBA" id="ARBA00009040"/>
    </source>
</evidence>
<feature type="compositionally biased region" description="Low complexity" evidence="12">
    <location>
        <begin position="2113"/>
        <end position="2126"/>
    </location>
</feature>
<comment type="caution">
    <text evidence="15">The sequence shown here is derived from an EMBL/GenBank/DDBJ whole genome shotgun (WGS) entry which is preliminary data.</text>
</comment>
<dbReference type="RefSeq" id="XP_049181112.1">
    <property type="nucleotide sequence ID" value="XM_049322977.1"/>
</dbReference>
<dbReference type="PANTHER" id="PTHR12741:SF48">
    <property type="entry name" value="1,3-BETA-GLUCAN SYNTHASE COMPONENT FKS1-RELATED"/>
    <property type="match status" value="1"/>
</dbReference>
<feature type="transmembrane region" description="Helical" evidence="13">
    <location>
        <begin position="1400"/>
        <end position="1423"/>
    </location>
</feature>
<keyword evidence="11" id="KW-0175">Coiled coil</keyword>
<feature type="compositionally biased region" description="Polar residues" evidence="12">
    <location>
        <begin position="1675"/>
        <end position="1686"/>
    </location>
</feature>
<keyword evidence="7 13" id="KW-1133">Transmembrane helix</keyword>
<feature type="coiled-coil region" evidence="11">
    <location>
        <begin position="1715"/>
        <end position="1749"/>
    </location>
</feature>
<comment type="similarity">
    <text evidence="2">Belongs to the glycosyltransferase 48 family.</text>
</comment>
<feature type="transmembrane region" description="Helical" evidence="13">
    <location>
        <begin position="369"/>
        <end position="389"/>
    </location>
</feature>
<feature type="transmembrane region" description="Helical" evidence="13">
    <location>
        <begin position="1157"/>
        <end position="1180"/>
    </location>
</feature>
<feature type="compositionally biased region" description="Gly residues" evidence="12">
    <location>
        <begin position="1601"/>
        <end position="1618"/>
    </location>
</feature>
<evidence type="ECO:0000256" key="4">
    <source>
        <dbReference type="ARBA" id="ARBA00022676"/>
    </source>
</evidence>
<evidence type="ECO:0000256" key="13">
    <source>
        <dbReference type="SAM" id="Phobius"/>
    </source>
</evidence>
<keyword evidence="5" id="KW-0808">Transferase</keyword>
<evidence type="ECO:0000313" key="16">
    <source>
        <dbReference type="Proteomes" id="UP001202479"/>
    </source>
</evidence>
<sequence>MGFKDNQYHAWCEENEGNITPERILAIFNNLATKYGFQDDNVRNIYALFMTQLDSRSSRMSGSCALKSLHMNYIGGLNSNYKNWYLSAQYFYEDDENWTPKKKKKKKRMKKSTKIDDDDDGDGDDDGGGGGGFDGEDEEDRWLRKFRNCTEEDYVYQVALYLLIWGEANNIRFMPECLCFIYQCALDYQGENFEKFYFLDKIITPLYSFLRDQQYKLIGDRWKRKEVDHSQTIGYDDVNQHFWSRQGLNKLKLYSGEVFYEIKKESRFKEICQINWQKSLSKTYRERRTWIHVLTNFNRIWIIHVSMFWYFMSFNSPSLYTRDYTPEKTPLLHIRLAIVSAGGTIAALISLFATISEFLFIKSKNFKKLAILLLLLVLNTAPITYNLVILKWNEYSHLGNIFAGLMLTVSIITFVYLSIVPFGSIDSIFATSFPKLRLRNRLFSVFLWVTVFAAKNSESYFFLILSLKDPIQILSSIELECNSGHFLCKFQPKITLFLFYLTDLILFFLDTYLWLPDRVLTKIYYGESMNLILVISQIWNSIIISMYREHLLSVEQVGKLIYQKEFEDENIRPPLFFVNEDDNTFKLHAFIKTEEEWERRITFFAQSLSSPLPEPFPVVSIPSFTVLIPHYSEKILLSLKDLIKEQSFSKLSLLEYLKQLHSNEWESFVQDSKMISNLDKLEGEGEGEGEEETKFEKFEDLPYYCIGFKDSSAENVLRTRIWAALRCQTLYRTVSGFMNYETALKILYRSENIGLDAENDLFIEEELQEFVDRKFCLLVAMQKYQNFSNDASADAEALFRAFPNICVAILETEGNAYYSTLLDVSHRDSRGEYIKKYRIKLSGNPILGDGKSDNQNNALIFYRGEYIQVIDANQDNYIEECLKIKSLLTEFEEIDIKVTNAYEPYKVAPIHEKKQQQYPPVAIVGAREFIFSQNVGILGDIAAGKEQTFGTLFARTMGEIGSKLHYGHPDFLNGIFMTTRGGISKAQRGLHLNEDIYAGITATCRGGRIKHCDYYQCGKGRDLGFQSIVNFTKKIGAGMGEQLLSREYFYLGTKLPIDRFLSFYYAHPGFHINNLSIMLSVKIFMLLVANLGSLNYINIPCERKEGGGNNDIPGCHNLVPVLNWIDRFVLSVFVCFFISFLPLIIQELIEKGFIRSIFRIVLHITSLSPFFEVFICQVYSRALRDNFVFGEAQYIATGRGFAISRVSFSLLYTRYANLSIYCGGEILLVVLFGMMTVGRNALLWFVITIVSLCLAPFLFNPHQFNFIDFFVDYREFIRWLSRGNTKPKESSWISFTKNVRSRLTGEKSQGCLSGRSSTTINLLLGEVVAPSIGLVSYVIPFLYLHSNHSLIELSLSNPLIKLALAMVVPYVANIAILATIWATSVTLAPIFALCIKRTPAFFAGVAHFLSILINIINIEVFFFLEEWNFVHLISALLVLFSFHRVISNFILIVAVSRERQENVTNEAWWSGKWYKSGLGIAVVSQNVRELIIKILELNKFSFDFLLGHICLFTMFPIVLIPYIDTLHTIDGIGRWYRSTTIDMKPLTKADLLRQFADDQEDEIFGDIENVDFGPGTGTAATRNKVGKSTRRQYEKEKEAKNGGGSGMGAGTSTGMGTGGDDDDAIETLKVNQLNLNTHNSPSFQLTPKNGGSSSPTKSTKSSGKRITRDALSEYSEGNENNDTDITSEFSQDEFEGWDECFNKNNQNQSIYQQMNQRLIARKVAQQREAEREQQELIQMRQQQQQHQQNKNTRVLLFKESPKSERFKDGGHKLTNENLSLLDQLETERTINYEYTRDDYDEFEEGFNEAELEESISKIQPLRRIQLQQLHMQQPSSSYGTRKLSNKQSMPSLARNNVSIMKKFKSSMDLHGRINEENEEDIYEQPQFNYNNRVIKRLDRIPSYYSKPALINTEDRNQILDKFKETKSKHIHGRNRKMGNLRHLKPTTITTTAATDIPIQHQKSAMRFNKQKSVWEGNEVDLLRFEKKPSLITSKDIQPRSSAIGTGLSCKKQGNMLYDEKNLRWINLEEGGGGEDEMIFDDIPDLTDPVETLTQYNVPQQLSQLSQRGSPSKKKNNNNDDICIVQSSSSSPPPPPPLPLSSRRGLCSQYTQRTVSTATSHTASSSTQSDHNYKHERKELKLSDKLVDKFLKEEQKIERKIGHWFIGTNEAKRDYYWEIRKMVTEED</sequence>
<evidence type="ECO:0000256" key="12">
    <source>
        <dbReference type="SAM" id="MobiDB-lite"/>
    </source>
</evidence>
<feature type="transmembrane region" description="Helical" evidence="13">
    <location>
        <begin position="1363"/>
        <end position="1388"/>
    </location>
</feature>
<feature type="transmembrane region" description="Helical" evidence="13">
    <location>
        <begin position="1218"/>
        <end position="1235"/>
    </location>
</feature>
<evidence type="ECO:0000256" key="1">
    <source>
        <dbReference type="ARBA" id="ARBA00004141"/>
    </source>
</evidence>
<feature type="transmembrane region" description="Helical" evidence="13">
    <location>
        <begin position="1322"/>
        <end position="1343"/>
    </location>
</feature>
<feature type="transmembrane region" description="Helical" evidence="13">
    <location>
        <begin position="1241"/>
        <end position="1259"/>
    </location>
</feature>
<evidence type="ECO:0000256" key="9">
    <source>
        <dbReference type="ARBA" id="ARBA00031935"/>
    </source>
</evidence>
<dbReference type="GO" id="GO:0000148">
    <property type="term" value="C:1,3-beta-D-glucan synthase complex"/>
    <property type="evidence" value="ECO:0007669"/>
    <property type="project" value="InterPro"/>
</dbReference>
<feature type="compositionally biased region" description="Polar residues" evidence="12">
    <location>
        <begin position="2059"/>
        <end position="2069"/>
    </location>
</feature>
<feature type="compositionally biased region" description="Basic and acidic residues" evidence="12">
    <location>
        <begin position="1591"/>
        <end position="1600"/>
    </location>
</feature>
<comment type="subcellular location">
    <subcellularLocation>
        <location evidence="1">Membrane</location>
        <topology evidence="1">Multi-pass membrane protein</topology>
    </subcellularLocation>
</comment>
<dbReference type="InterPro" id="IPR003440">
    <property type="entry name" value="Glyco_trans_48_dom"/>
</dbReference>
<feature type="compositionally biased region" description="Polar residues" evidence="12">
    <location>
        <begin position="1637"/>
        <end position="1649"/>
    </location>
</feature>
<evidence type="ECO:0000259" key="14">
    <source>
        <dbReference type="SMART" id="SM01205"/>
    </source>
</evidence>
<evidence type="ECO:0000256" key="6">
    <source>
        <dbReference type="ARBA" id="ARBA00022692"/>
    </source>
</evidence>
<feature type="transmembrane region" description="Helical" evidence="13">
    <location>
        <begin position="1429"/>
        <end position="1455"/>
    </location>
</feature>
<evidence type="ECO:0000256" key="8">
    <source>
        <dbReference type="ARBA" id="ARBA00023136"/>
    </source>
</evidence>
<organism evidence="15 16">
    <name type="scientific">Candida oxycetoniae</name>
    <dbReference type="NCBI Taxonomy" id="497107"/>
    <lineage>
        <taxon>Eukaryota</taxon>
        <taxon>Fungi</taxon>
        <taxon>Dikarya</taxon>
        <taxon>Ascomycota</taxon>
        <taxon>Saccharomycotina</taxon>
        <taxon>Pichiomycetes</taxon>
        <taxon>Debaryomycetaceae</taxon>
        <taxon>Candida/Lodderomyces clade</taxon>
        <taxon>Candida</taxon>
    </lineage>
</organism>
<dbReference type="GO" id="GO:0003843">
    <property type="term" value="F:1,3-beta-D-glucan synthase activity"/>
    <property type="evidence" value="ECO:0007669"/>
    <property type="project" value="UniProtKB-EC"/>
</dbReference>
<feature type="compositionally biased region" description="Acidic residues" evidence="12">
    <location>
        <begin position="116"/>
        <end position="127"/>
    </location>
</feature>
<evidence type="ECO:0000256" key="10">
    <source>
        <dbReference type="ARBA" id="ARBA00047777"/>
    </source>
</evidence>
<keyword evidence="6 13" id="KW-0812">Transmembrane</keyword>
<dbReference type="EC" id="2.4.1.34" evidence="3"/>
<dbReference type="SMART" id="SM01205">
    <property type="entry name" value="FKS1_dom1"/>
    <property type="match status" value="1"/>
</dbReference>
<evidence type="ECO:0000256" key="11">
    <source>
        <dbReference type="SAM" id="Coils"/>
    </source>
</evidence>
<feature type="region of interest" description="Disordered" evidence="12">
    <location>
        <begin position="2059"/>
        <end position="2136"/>
    </location>
</feature>
<reference evidence="15" key="1">
    <citation type="journal article" date="2022" name="DNA Res.">
        <title>Genome analysis of five recently described species of the CUG-Ser clade uncovers Candida theae as a new hybrid lineage with pathogenic potential in the Candida parapsilosis species complex.</title>
        <authorList>
            <person name="Mixao V."/>
            <person name="Del Olmo V."/>
            <person name="Hegedusova E."/>
            <person name="Saus E."/>
            <person name="Pryszcz L."/>
            <person name="Cillingova A."/>
            <person name="Nosek J."/>
            <person name="Gabaldon T."/>
        </authorList>
    </citation>
    <scope>NUCLEOTIDE SEQUENCE</scope>
    <source>
        <strain evidence="15">CBS 10844</strain>
    </source>
</reference>
<dbReference type="Proteomes" id="UP001202479">
    <property type="component" value="Unassembled WGS sequence"/>
</dbReference>
<keyword evidence="8 13" id="KW-0472">Membrane</keyword>
<proteinExistence type="inferred from homology"/>
<dbReference type="InterPro" id="IPR056261">
    <property type="entry name" value="FKS1-like_dom2"/>
</dbReference>
<keyword evidence="4" id="KW-0328">Glycosyltransferase</keyword>
<evidence type="ECO:0000313" key="15">
    <source>
        <dbReference type="EMBL" id="KAI3405367.2"/>
    </source>
</evidence>
<dbReference type="PANTHER" id="PTHR12741">
    <property type="entry name" value="LYST-INTERACTING PROTEIN LIP5 DOPAMINE RESPONSIVE PROTEIN DRG-1"/>
    <property type="match status" value="1"/>
</dbReference>
<feature type="domain" description="1,3-beta-glucan synthase component FKS1-like" evidence="14">
    <location>
        <begin position="152"/>
        <end position="256"/>
    </location>
</feature>
<dbReference type="GO" id="GO:0051278">
    <property type="term" value="P:fungal-type cell wall polysaccharide biosynthetic process"/>
    <property type="evidence" value="ECO:0007669"/>
    <property type="project" value="TreeGrafter"/>
</dbReference>
<dbReference type="InterPro" id="IPR026899">
    <property type="entry name" value="FKS1-like_dom1"/>
</dbReference>
<feature type="transmembrane region" description="Helical" evidence="13">
    <location>
        <begin position="290"/>
        <end position="312"/>
    </location>
</feature>
<comment type="catalytic activity">
    <reaction evidence="10">
        <text>[(1-&gt;3)-beta-D-glucosyl](n) + UDP-alpha-D-glucose = [(1-&gt;3)-beta-D-glucosyl](n+1) + UDP + H(+)</text>
        <dbReference type="Rhea" id="RHEA:21476"/>
        <dbReference type="Rhea" id="RHEA-COMP:11146"/>
        <dbReference type="Rhea" id="RHEA-COMP:14303"/>
        <dbReference type="ChEBI" id="CHEBI:15378"/>
        <dbReference type="ChEBI" id="CHEBI:37671"/>
        <dbReference type="ChEBI" id="CHEBI:58223"/>
        <dbReference type="ChEBI" id="CHEBI:58885"/>
        <dbReference type="EC" id="2.4.1.34"/>
    </reaction>
</comment>
<evidence type="ECO:0000256" key="7">
    <source>
        <dbReference type="ARBA" id="ARBA00022989"/>
    </source>
</evidence>
<feature type="region of interest" description="Disordered" evidence="12">
    <location>
        <begin position="109"/>
        <end position="137"/>
    </location>
</feature>
<feature type="transmembrane region" description="Helical" evidence="13">
    <location>
        <begin position="401"/>
        <end position="422"/>
    </location>
</feature>
<dbReference type="GeneID" id="73379431"/>
<gene>
    <name evidence="15" type="ORF">KGF56_001814</name>
</gene>
<feature type="compositionally biased region" description="Low complexity" evidence="12">
    <location>
        <begin position="1650"/>
        <end position="1661"/>
    </location>
</feature>
<evidence type="ECO:0000256" key="3">
    <source>
        <dbReference type="ARBA" id="ARBA00012589"/>
    </source>
</evidence>